<evidence type="ECO:0000313" key="3">
    <source>
        <dbReference type="Proteomes" id="UP000321379"/>
    </source>
</evidence>
<keyword evidence="1" id="KW-0472">Membrane</keyword>
<keyword evidence="3" id="KW-1185">Reference proteome</keyword>
<keyword evidence="1" id="KW-1133">Transmembrane helix</keyword>
<evidence type="ECO:0000256" key="1">
    <source>
        <dbReference type="SAM" id="Phobius"/>
    </source>
</evidence>
<keyword evidence="1" id="KW-0812">Transmembrane</keyword>
<dbReference type="RefSeq" id="WP_147783515.1">
    <property type="nucleotide sequence ID" value="NZ_VRMG01000007.1"/>
</dbReference>
<dbReference type="EMBL" id="VRMG01000007">
    <property type="protein sequence ID" value="TXN30331.1"/>
    <property type="molecule type" value="Genomic_DNA"/>
</dbReference>
<proteinExistence type="predicted"/>
<dbReference type="Proteomes" id="UP000321379">
    <property type="component" value="Unassembled WGS sequence"/>
</dbReference>
<accession>A0A5C8UPG5</accession>
<feature type="transmembrane region" description="Helical" evidence="1">
    <location>
        <begin position="73"/>
        <end position="93"/>
    </location>
</feature>
<comment type="caution">
    <text evidence="2">The sequence shown here is derived from an EMBL/GenBank/DDBJ whole genome shotgun (WGS) entry which is preliminary data.</text>
</comment>
<evidence type="ECO:0000313" key="2">
    <source>
        <dbReference type="EMBL" id="TXN30331.1"/>
    </source>
</evidence>
<evidence type="ECO:0008006" key="4">
    <source>
        <dbReference type="Google" id="ProtNLM"/>
    </source>
</evidence>
<name>A0A5C8UPG5_9MICO</name>
<sequence>MTTPALPESTQPAVLENVVRGTIFALLAVPVGVILWVVIWNLGVVSAIVAFVVAAAAAWLYRKGSGGRVSFTGALVISGVVLATLLLSFYFGLVSDWVRAVVEQTRLNPIQALTDPGFWPSFNSVFGELLKSELPSLGLALLFGLLGAFTVLRRAFASARAQSTPVPLEPLFPRPEPPRADPEG</sequence>
<reference evidence="2 3" key="1">
    <citation type="submission" date="2019-08" db="EMBL/GenBank/DDBJ databases">
        <title>Bacterial whole genome sequence for Glaciihabitans sp. CHu50b-6-2.</title>
        <authorList>
            <person name="Jin L."/>
        </authorList>
    </citation>
    <scope>NUCLEOTIDE SEQUENCE [LARGE SCALE GENOMIC DNA]</scope>
    <source>
        <strain evidence="2 3">CHu50b-6-2</strain>
    </source>
</reference>
<organism evidence="2 3">
    <name type="scientific">Lacisediminihabitans profunda</name>
    <dbReference type="NCBI Taxonomy" id="2594790"/>
    <lineage>
        <taxon>Bacteria</taxon>
        <taxon>Bacillati</taxon>
        <taxon>Actinomycetota</taxon>
        <taxon>Actinomycetes</taxon>
        <taxon>Micrococcales</taxon>
        <taxon>Microbacteriaceae</taxon>
        <taxon>Lacisediminihabitans</taxon>
    </lineage>
</organism>
<protein>
    <recommendedName>
        <fullName evidence="4">DUF4199 domain-containing protein</fullName>
    </recommendedName>
</protein>
<feature type="transmembrane region" description="Helical" evidence="1">
    <location>
        <begin position="134"/>
        <end position="152"/>
    </location>
</feature>
<dbReference type="AlphaFoldDB" id="A0A5C8UPG5"/>
<gene>
    <name evidence="2" type="ORF">FVP33_09955</name>
</gene>
<feature type="transmembrane region" description="Helical" evidence="1">
    <location>
        <begin position="33"/>
        <end position="61"/>
    </location>
</feature>